<proteinExistence type="predicted"/>
<reference evidence="2" key="1">
    <citation type="submission" date="2021-02" db="EMBL/GenBank/DDBJ databases">
        <authorList>
            <person name="Steward A R."/>
        </authorList>
    </citation>
    <scope>NUCLEOTIDE SEQUENCE</scope>
</reference>
<dbReference type="OrthoDB" id="7331812at2759"/>
<keyword evidence="3" id="KW-1185">Reference proteome</keyword>
<comment type="caution">
    <text evidence="2">The sequence shown here is derived from an EMBL/GenBank/DDBJ whole genome shotgun (WGS) entry which is preliminary data.</text>
</comment>
<feature type="compositionally biased region" description="Polar residues" evidence="1">
    <location>
        <begin position="96"/>
        <end position="105"/>
    </location>
</feature>
<evidence type="ECO:0000256" key="1">
    <source>
        <dbReference type="SAM" id="MobiDB-lite"/>
    </source>
</evidence>
<accession>A0A821W758</accession>
<gene>
    <name evidence="2" type="ORF">PMACD_LOCUS12912</name>
</gene>
<dbReference type="AlphaFoldDB" id="A0A821W758"/>
<dbReference type="Proteomes" id="UP000663880">
    <property type="component" value="Unassembled WGS sequence"/>
</dbReference>
<dbReference type="EMBL" id="CAJOBZ010000053">
    <property type="protein sequence ID" value="CAF4919767.1"/>
    <property type="molecule type" value="Genomic_DNA"/>
</dbReference>
<protein>
    <submittedName>
        <fullName evidence="2">Uncharacterized protein</fullName>
    </submittedName>
</protein>
<sequence length="105" mass="11575">MGRCVAIGCYVLSTSKLQILKQFVKKSAVPTLFSWNSASGQDTSARAERLNRRNVKRCLIPSTVTENYESVVDNNTAVSVTNDSTDQGYAHEVEISSISDENSER</sequence>
<name>A0A821W758_9NEOP</name>
<organism evidence="2 3">
    <name type="scientific">Pieris macdunnoughi</name>
    <dbReference type="NCBI Taxonomy" id="345717"/>
    <lineage>
        <taxon>Eukaryota</taxon>
        <taxon>Metazoa</taxon>
        <taxon>Ecdysozoa</taxon>
        <taxon>Arthropoda</taxon>
        <taxon>Hexapoda</taxon>
        <taxon>Insecta</taxon>
        <taxon>Pterygota</taxon>
        <taxon>Neoptera</taxon>
        <taxon>Endopterygota</taxon>
        <taxon>Lepidoptera</taxon>
        <taxon>Glossata</taxon>
        <taxon>Ditrysia</taxon>
        <taxon>Papilionoidea</taxon>
        <taxon>Pieridae</taxon>
        <taxon>Pierinae</taxon>
        <taxon>Pieris</taxon>
    </lineage>
</organism>
<evidence type="ECO:0000313" key="2">
    <source>
        <dbReference type="EMBL" id="CAF4919767.1"/>
    </source>
</evidence>
<evidence type="ECO:0000313" key="3">
    <source>
        <dbReference type="Proteomes" id="UP000663880"/>
    </source>
</evidence>
<feature type="region of interest" description="Disordered" evidence="1">
    <location>
        <begin position="82"/>
        <end position="105"/>
    </location>
</feature>